<accession>A0ABP3NN84</accession>
<dbReference type="RefSeq" id="WP_009948429.1">
    <property type="nucleotide sequence ID" value="NZ_BAAAGS010000046.1"/>
</dbReference>
<comment type="caution">
    <text evidence="1">The sequence shown here is derived from an EMBL/GenBank/DDBJ whole genome shotgun (WGS) entry which is preliminary data.</text>
</comment>
<organism evidence="1 2">
    <name type="scientific">Saccharopolyspora erythraea</name>
    <name type="common">Streptomyces erythraeus</name>
    <dbReference type="NCBI Taxonomy" id="1836"/>
    <lineage>
        <taxon>Bacteria</taxon>
        <taxon>Bacillati</taxon>
        <taxon>Actinomycetota</taxon>
        <taxon>Actinomycetes</taxon>
        <taxon>Pseudonocardiales</taxon>
        <taxon>Pseudonocardiaceae</taxon>
        <taxon>Saccharopolyspora</taxon>
    </lineage>
</organism>
<evidence type="ECO:0000313" key="2">
    <source>
        <dbReference type="Proteomes" id="UP001500729"/>
    </source>
</evidence>
<dbReference type="EMBL" id="BAAAGS010000046">
    <property type="protein sequence ID" value="GAA0548570.1"/>
    <property type="molecule type" value="Genomic_DNA"/>
</dbReference>
<dbReference type="Proteomes" id="UP001500729">
    <property type="component" value="Unassembled WGS sequence"/>
</dbReference>
<sequence length="265" mass="28648">MPGQHFHGYIEDAEANTALSDEDRVKTLVPDRVLVTPEEAADWLATLIGKVLDDGTDLSSDHARWVADAGDGVVITAVVDDAALTVVPVPTGLPCVHDLLGTGSGQTTGRMRVDRSNAAEDDYVVVATEEQKLEAIDTILSVPDDDQVYMLVEPPEAWRVVPGEAAVDQYIFVTFGYREGWGAVMAEFPETDHTPALCFTARGSGGGDRPAITANREHNATFPSDDVIPLSELRRCLITLALSGETDPCVPWTWQRQDERPAPPA</sequence>
<gene>
    <name evidence="1" type="ORF">GCM10009533_54040</name>
</gene>
<name>A0ABP3NN84_SACER</name>
<evidence type="ECO:0000313" key="1">
    <source>
        <dbReference type="EMBL" id="GAA0548570.1"/>
    </source>
</evidence>
<reference evidence="2" key="1">
    <citation type="journal article" date="2019" name="Int. J. Syst. Evol. Microbiol.">
        <title>The Global Catalogue of Microorganisms (GCM) 10K type strain sequencing project: providing services to taxonomists for standard genome sequencing and annotation.</title>
        <authorList>
            <consortium name="The Broad Institute Genomics Platform"/>
            <consortium name="The Broad Institute Genome Sequencing Center for Infectious Disease"/>
            <person name="Wu L."/>
            <person name="Ma J."/>
        </authorList>
    </citation>
    <scope>NUCLEOTIDE SEQUENCE [LARGE SCALE GENOMIC DNA]</scope>
    <source>
        <strain evidence="2">JCM 10303</strain>
    </source>
</reference>
<proteinExistence type="predicted"/>
<protein>
    <submittedName>
        <fullName evidence="1">Uncharacterized protein</fullName>
    </submittedName>
</protein>
<keyword evidence="2" id="KW-1185">Reference proteome</keyword>